<feature type="region of interest" description="Disordered" evidence="1">
    <location>
        <begin position="52"/>
        <end position="73"/>
    </location>
</feature>
<name>A0A6P6RV18_9EIME</name>
<keyword evidence="2" id="KW-1133">Transmembrane helix</keyword>
<evidence type="ECO:0000256" key="1">
    <source>
        <dbReference type="SAM" id="MobiDB-lite"/>
    </source>
</evidence>
<keyword evidence="2" id="KW-0812">Transmembrane</keyword>
<dbReference type="OrthoDB" id="10266805at2759"/>
<dbReference type="Pfam" id="PF09423">
    <property type="entry name" value="PhoD"/>
    <property type="match status" value="1"/>
</dbReference>
<accession>A0A6P6RV18</accession>
<feature type="transmembrane region" description="Helical" evidence="2">
    <location>
        <begin position="983"/>
        <end position="1010"/>
    </location>
</feature>
<feature type="domain" description="PhoD-like phosphatase metallophosphatase" evidence="3">
    <location>
        <begin position="138"/>
        <end position="377"/>
    </location>
</feature>
<evidence type="ECO:0000313" key="5">
    <source>
        <dbReference type="RefSeq" id="XP_026191698.1"/>
    </source>
</evidence>
<gene>
    <name evidence="5" type="primary">LOC34623692</name>
</gene>
<feature type="compositionally biased region" description="Polar residues" evidence="1">
    <location>
        <begin position="62"/>
        <end position="71"/>
    </location>
</feature>
<dbReference type="GeneID" id="34623692"/>
<evidence type="ECO:0000259" key="3">
    <source>
        <dbReference type="Pfam" id="PF09423"/>
    </source>
</evidence>
<sequence>MTSGALRLYGLLDLRSRCGNSLCIAGIARLVSLVAWVSLFSTNLVTSESPLNSAIGEGHSSGPANEGSSHTSHMEENASWDMNYVFKPSPVFWKPLASLPAPSFPPYDLGHHAEPPHRLIFASCNRQPEGLDKKHDTEGRLVWRHMLRRRPRAFLWMGDNVYADHMQLPTANDSRNFLWKLSEGKKPIPPPGLLAAYKSQLEAKEYREFLKEVPRIAGTWDDHDMGEDNANKMYLFKDESKEAMLNFLGVDEAAAIRSLEWRGVYSSHDTVFGEDLRVKVIFLDLRFEKDSWWLMDLGDMLGEQQWDWLTQELQSSSADINVVVSSLQTFANHRVVTEAWSHFPWARERLFALLAGSGAKTPIILSGDSHYAEFGAVHCQRLRDAWCLNEPEARSYYNILHNRTTGQLTPHQQLRRLADSDDDEMSLGQDHDQTAISCHPSDQCCSLPPTQSFLFWWVPRHLPFFLMALFRAATNSDAFAPRQGWRRSRAPAFSGAFPAPPFVPDQPHQKELSGEDPSNVSGPRLLYTERNFGELQFIENPLQLVLFPPNDDGTPAAVQQQELMQRKCRDNSTCSIQLLRVREKQEALLEMARNMQKGRSLERDRTLTKKQAAEFRSRLRAYKRQRQLLIDQLRDEPVHQLPVLERLVAQSKRFSVYVEAMMGSYDVFFMRLLKLHSAMLLAHMCEDEGSGQGSPTQKPDGRQLFETCSLLAHWAATPLEPRPQSVIDKGLRWLWDLFFGLTARRITFFDSLPLGDAATLRLSAATDQLTRSSAAARAAGLARAAIAKRSFTGRLGCKRLLGRRSLCRVTQRPHEERLILRGVFAAVSDGLLRQACMQLQSPRRQQQREELNQLFERGVASQPADPFAFGKLDPNLHQICSLVDVPSSRRPFNEPTTYPVLSEAAITLESRAARAVGGSWVLVELLETKSWVLTRTFEVVTGRLVMEKLLSTFASEQRAQRPGIGQWACQGWKGPTESRMYLYHMYILLAVLLALGSIVSCLLFIVLSFLKRTADASSGLRYLFFHGSTTSNEIRKGSLKSCPSIIQRHRLPMPKTAVAIGAIVALGAAAVAFFHK</sequence>
<keyword evidence="4" id="KW-1185">Reference proteome</keyword>
<keyword evidence="2" id="KW-0472">Membrane</keyword>
<dbReference type="CDD" id="cd07389">
    <property type="entry name" value="MPP_PhoD"/>
    <property type="match status" value="1"/>
</dbReference>
<dbReference type="SUPFAM" id="SSF56300">
    <property type="entry name" value="Metallo-dependent phosphatases"/>
    <property type="match status" value="1"/>
</dbReference>
<feature type="transmembrane region" description="Helical" evidence="2">
    <location>
        <begin position="1056"/>
        <end position="1075"/>
    </location>
</feature>
<dbReference type="InterPro" id="IPR029052">
    <property type="entry name" value="Metallo-depent_PP-like"/>
</dbReference>
<dbReference type="InterPro" id="IPR018946">
    <property type="entry name" value="PhoD-like_MPP"/>
</dbReference>
<evidence type="ECO:0000256" key="2">
    <source>
        <dbReference type="SAM" id="Phobius"/>
    </source>
</evidence>
<feature type="region of interest" description="Disordered" evidence="1">
    <location>
        <begin position="496"/>
        <end position="521"/>
    </location>
</feature>
<evidence type="ECO:0000313" key="4">
    <source>
        <dbReference type="Proteomes" id="UP000515125"/>
    </source>
</evidence>
<protein>
    <submittedName>
        <fullName evidence="5">Uncharacterized protein LOC34623692</fullName>
    </submittedName>
</protein>
<dbReference type="RefSeq" id="XP_026191698.1">
    <property type="nucleotide sequence ID" value="XM_026335913.1"/>
</dbReference>
<dbReference type="PANTHER" id="PTHR33987">
    <property type="entry name" value="CALCINEURIN-LIKE METALLO-PHOSPHOESTERASE SUPERFAMILY PROTEIN"/>
    <property type="match status" value="1"/>
</dbReference>
<dbReference type="InterPro" id="IPR038607">
    <property type="entry name" value="PhoD-like_sf"/>
</dbReference>
<dbReference type="PANTHER" id="PTHR33987:SF1">
    <property type="entry name" value="CALCINEURIN-LIKE METALLO-PHOSPHOESTERASE SUPERFAMILY PROTEIN"/>
    <property type="match status" value="1"/>
</dbReference>
<dbReference type="Gene3D" id="3.60.21.70">
    <property type="entry name" value="PhoD-like phosphatase"/>
    <property type="match status" value="1"/>
</dbReference>
<dbReference type="AlphaFoldDB" id="A0A6P6RV18"/>
<proteinExistence type="predicted"/>
<organism evidence="4 5">
    <name type="scientific">Cyclospora cayetanensis</name>
    <dbReference type="NCBI Taxonomy" id="88456"/>
    <lineage>
        <taxon>Eukaryota</taxon>
        <taxon>Sar</taxon>
        <taxon>Alveolata</taxon>
        <taxon>Apicomplexa</taxon>
        <taxon>Conoidasida</taxon>
        <taxon>Coccidia</taxon>
        <taxon>Eucoccidiorida</taxon>
        <taxon>Eimeriorina</taxon>
        <taxon>Eimeriidae</taxon>
        <taxon>Cyclospora</taxon>
    </lineage>
</organism>
<reference evidence="5" key="1">
    <citation type="submission" date="2025-08" db="UniProtKB">
        <authorList>
            <consortium name="RefSeq"/>
        </authorList>
    </citation>
    <scope>IDENTIFICATION</scope>
</reference>
<dbReference type="Proteomes" id="UP000515125">
    <property type="component" value="Unplaced"/>
</dbReference>